<dbReference type="Proteomes" id="UP000536640">
    <property type="component" value="Unassembled WGS sequence"/>
</dbReference>
<reference evidence="1 2" key="1">
    <citation type="submission" date="2020-08" db="EMBL/GenBank/DDBJ databases">
        <title>Genomic Encyclopedia of Type Strains, Phase IV (KMG-IV): sequencing the most valuable type-strain genomes for metagenomic binning, comparative biology and taxonomic classification.</title>
        <authorList>
            <person name="Goeker M."/>
        </authorList>
    </citation>
    <scope>NUCLEOTIDE SEQUENCE [LARGE SCALE GENOMIC DNA]</scope>
    <source>
        <strain evidence="1 2">DSM 25701</strain>
    </source>
</reference>
<dbReference type="AlphaFoldDB" id="A0A840R429"/>
<protein>
    <submittedName>
        <fullName evidence="1">Uncharacterized protein</fullName>
    </submittedName>
</protein>
<name>A0A840R429_9GAMM</name>
<dbReference type="EMBL" id="JACHHW010000004">
    <property type="protein sequence ID" value="MBB5187368.1"/>
    <property type="molecule type" value="Genomic_DNA"/>
</dbReference>
<evidence type="ECO:0000313" key="1">
    <source>
        <dbReference type="EMBL" id="MBB5187368.1"/>
    </source>
</evidence>
<comment type="caution">
    <text evidence="1">The sequence shown here is derived from an EMBL/GenBank/DDBJ whole genome shotgun (WGS) entry which is preliminary data.</text>
</comment>
<accession>A0A840R429</accession>
<evidence type="ECO:0000313" key="2">
    <source>
        <dbReference type="Proteomes" id="UP000536640"/>
    </source>
</evidence>
<sequence>MIKAKILFGLIDVAKQCLSWPPKLMSFECLVGGSGLFLKAAFKEVRTLLVAIHTVLRVHTYSTA</sequence>
<organism evidence="1 2">
    <name type="scientific">Zhongshania antarctica</name>
    <dbReference type="NCBI Taxonomy" id="641702"/>
    <lineage>
        <taxon>Bacteria</taxon>
        <taxon>Pseudomonadati</taxon>
        <taxon>Pseudomonadota</taxon>
        <taxon>Gammaproteobacteria</taxon>
        <taxon>Cellvibrionales</taxon>
        <taxon>Spongiibacteraceae</taxon>
        <taxon>Zhongshania</taxon>
    </lineage>
</organism>
<proteinExistence type="predicted"/>
<gene>
    <name evidence="1" type="ORF">HNQ57_001637</name>
</gene>
<dbReference type="RefSeq" id="WP_184462234.1">
    <property type="nucleotide sequence ID" value="NZ_JACHHW010000004.1"/>
</dbReference>
<keyword evidence="2" id="KW-1185">Reference proteome</keyword>